<dbReference type="SUPFAM" id="SSF51905">
    <property type="entry name" value="FAD/NAD(P)-binding domain"/>
    <property type="match status" value="1"/>
</dbReference>
<evidence type="ECO:0000256" key="5">
    <source>
        <dbReference type="ARBA" id="ARBA00023033"/>
    </source>
</evidence>
<dbReference type="AlphaFoldDB" id="A0A1S8D3G3"/>
<organism evidence="7 8">
    <name type="scientific">Roseomonas mucosa</name>
    <dbReference type="NCBI Taxonomy" id="207340"/>
    <lineage>
        <taxon>Bacteria</taxon>
        <taxon>Pseudomonadati</taxon>
        <taxon>Pseudomonadota</taxon>
        <taxon>Alphaproteobacteria</taxon>
        <taxon>Acetobacterales</taxon>
        <taxon>Roseomonadaceae</taxon>
        <taxon>Roseomonas</taxon>
    </lineage>
</organism>
<evidence type="ECO:0000256" key="3">
    <source>
        <dbReference type="ARBA" id="ARBA00022827"/>
    </source>
</evidence>
<dbReference type="SUPFAM" id="SSF54373">
    <property type="entry name" value="FAD-linked reductases, C-terminal domain"/>
    <property type="match status" value="1"/>
</dbReference>
<keyword evidence="2" id="KW-0285">Flavoprotein</keyword>
<dbReference type="Proteomes" id="UP000054844">
    <property type="component" value="Unassembled WGS sequence"/>
</dbReference>
<dbReference type="EMBL" id="LLWF02000039">
    <property type="protein sequence ID" value="ONH82856.1"/>
    <property type="molecule type" value="Genomic_DNA"/>
</dbReference>
<evidence type="ECO:0000256" key="2">
    <source>
        <dbReference type="ARBA" id="ARBA00022630"/>
    </source>
</evidence>
<dbReference type="Pfam" id="PF01494">
    <property type="entry name" value="FAD_binding_3"/>
    <property type="match status" value="1"/>
</dbReference>
<dbReference type="InterPro" id="IPR036188">
    <property type="entry name" value="FAD/NAD-bd_sf"/>
</dbReference>
<dbReference type="Gene3D" id="3.50.50.60">
    <property type="entry name" value="FAD/NAD(P)-binding domain"/>
    <property type="match status" value="1"/>
</dbReference>
<reference evidence="7" key="1">
    <citation type="submission" date="2016-12" db="EMBL/GenBank/DDBJ databases">
        <title>Draft genome sequence of Roseomonas mucosa strain AU37, isolated from a peripheral intravenous catheter.</title>
        <authorList>
            <person name="Choudhury M.A."/>
            <person name="Sidjabat H.E."/>
            <person name="Wailan A.M."/>
            <person name="Zhang L."/>
            <person name="Marsh N.M."/>
            <person name="Rickard C.M."/>
            <person name="Davies M."/>
            <person name="Mcmillan D.J."/>
        </authorList>
    </citation>
    <scope>NUCLEOTIDE SEQUENCE [LARGE SCALE GENOMIC DNA]</scope>
    <source>
        <strain evidence="7">AU37</strain>
    </source>
</reference>
<dbReference type="PANTHER" id="PTHR13789:SF318">
    <property type="entry name" value="GERANYLGERANYL DIPHOSPHATE REDUCTASE"/>
    <property type="match status" value="1"/>
</dbReference>
<evidence type="ECO:0000259" key="6">
    <source>
        <dbReference type="Pfam" id="PF01494"/>
    </source>
</evidence>
<dbReference type="STRING" id="207340.APZ41_012420"/>
<dbReference type="InterPro" id="IPR050493">
    <property type="entry name" value="FAD-dep_Monooxygenase_BioMet"/>
</dbReference>
<keyword evidence="8" id="KW-1185">Reference proteome</keyword>
<evidence type="ECO:0000313" key="7">
    <source>
        <dbReference type="EMBL" id="ONH82856.1"/>
    </source>
</evidence>
<protein>
    <submittedName>
        <fullName evidence="7">Monooxygenase</fullName>
    </submittedName>
</protein>
<evidence type="ECO:0000313" key="8">
    <source>
        <dbReference type="Proteomes" id="UP000054844"/>
    </source>
</evidence>
<dbReference type="InterPro" id="IPR002938">
    <property type="entry name" value="FAD-bd"/>
</dbReference>
<accession>A0A1S8D3G3</accession>
<evidence type="ECO:0000256" key="4">
    <source>
        <dbReference type="ARBA" id="ARBA00023002"/>
    </source>
</evidence>
<dbReference type="PANTHER" id="PTHR13789">
    <property type="entry name" value="MONOOXYGENASE"/>
    <property type="match status" value="1"/>
</dbReference>
<dbReference type="PRINTS" id="PR00420">
    <property type="entry name" value="RNGMNOXGNASE"/>
</dbReference>
<dbReference type="RefSeq" id="WP_019461952.1">
    <property type="nucleotide sequence ID" value="NZ_CBCSHT010000058.1"/>
</dbReference>
<comment type="cofactor">
    <cofactor evidence="1">
        <name>FAD</name>
        <dbReference type="ChEBI" id="CHEBI:57692"/>
    </cofactor>
</comment>
<keyword evidence="4" id="KW-0560">Oxidoreductase</keyword>
<evidence type="ECO:0000256" key="1">
    <source>
        <dbReference type="ARBA" id="ARBA00001974"/>
    </source>
</evidence>
<keyword evidence="5 7" id="KW-0503">Monooxygenase</keyword>
<name>A0A1S8D3G3_9PROT</name>
<comment type="caution">
    <text evidence="7">The sequence shown here is derived from an EMBL/GenBank/DDBJ whole genome shotgun (WGS) entry which is preliminary data.</text>
</comment>
<dbReference type="GO" id="GO:0004497">
    <property type="term" value="F:monooxygenase activity"/>
    <property type="evidence" value="ECO:0007669"/>
    <property type="project" value="UniProtKB-KW"/>
</dbReference>
<sequence length="415" mass="44760">MDGSVLIMVRKHPRIAIIGGGIGGLTLALALRQRGLRAEVYEQAQVLAEIGAAVALSANATRELDRLGLMPALSAVSAEPTELIYRDWRDGRRIAAHPVREGGAYRARFGAPYFGIHRADLQKVLSGALGGEGLHLGHRLASVEEAGPVLRLGFANGHVAEADLAIGADGVRSILRRWITGREETLYSGTSAFRGIVPVDRLPSLPDPQAIQFWMGPGAHLLHYAIGGGGGHVNFFAVTEGPCPWPRRDAWLDEASREEALAAFHGWHPAVTEMIGAATHYARWGLFVTRPLPRWSRGQAVLLGDAAHAMLPHHGQGANTTIEDALTLAELLGRGEAMETVLPRYEALRRARTRKIQRSSWITNALLHLPDGPGLAERDRRMACFPEDFGWIHGFDALQSAGGPSSPSPSQARAA</sequence>
<feature type="domain" description="FAD-binding" evidence="6">
    <location>
        <begin position="15"/>
        <end position="358"/>
    </location>
</feature>
<keyword evidence="3" id="KW-0274">FAD</keyword>
<gene>
    <name evidence="7" type="ORF">APZ41_012420</name>
</gene>
<proteinExistence type="predicted"/>
<dbReference type="GO" id="GO:0071949">
    <property type="term" value="F:FAD binding"/>
    <property type="evidence" value="ECO:0007669"/>
    <property type="project" value="InterPro"/>
</dbReference>